<dbReference type="Proteomes" id="UP001172673">
    <property type="component" value="Unassembled WGS sequence"/>
</dbReference>
<dbReference type="GO" id="GO:0020037">
    <property type="term" value="F:heme binding"/>
    <property type="evidence" value="ECO:0007669"/>
    <property type="project" value="InterPro"/>
</dbReference>
<evidence type="ECO:0000256" key="4">
    <source>
        <dbReference type="ARBA" id="ARBA00023004"/>
    </source>
</evidence>
<keyword evidence="7" id="KW-1133">Transmembrane helix</keyword>
<dbReference type="PANTHER" id="PTHR24305:SF172">
    <property type="entry name" value="P450, PUTATIVE (EUROFUNG)-RELATED"/>
    <property type="match status" value="1"/>
</dbReference>
<dbReference type="InterPro" id="IPR050121">
    <property type="entry name" value="Cytochrome_P450_monoxygenase"/>
</dbReference>
<organism evidence="8 9">
    <name type="scientific">Cladophialophora chaetospira</name>
    <dbReference type="NCBI Taxonomy" id="386627"/>
    <lineage>
        <taxon>Eukaryota</taxon>
        <taxon>Fungi</taxon>
        <taxon>Dikarya</taxon>
        <taxon>Ascomycota</taxon>
        <taxon>Pezizomycotina</taxon>
        <taxon>Eurotiomycetes</taxon>
        <taxon>Chaetothyriomycetidae</taxon>
        <taxon>Chaetothyriales</taxon>
        <taxon>Herpotrichiellaceae</taxon>
        <taxon>Cladophialophora</taxon>
    </lineage>
</organism>
<feature type="binding site" description="axial binding residue" evidence="5">
    <location>
        <position position="466"/>
    </location>
    <ligand>
        <name>heme</name>
        <dbReference type="ChEBI" id="CHEBI:30413"/>
    </ligand>
    <ligandPart>
        <name>Fe</name>
        <dbReference type="ChEBI" id="CHEBI:18248"/>
    </ligandPart>
</feature>
<keyword evidence="7" id="KW-0812">Transmembrane</keyword>
<evidence type="ECO:0000313" key="8">
    <source>
        <dbReference type="EMBL" id="KAJ9614440.1"/>
    </source>
</evidence>
<dbReference type="PANTHER" id="PTHR24305">
    <property type="entry name" value="CYTOCHROME P450"/>
    <property type="match status" value="1"/>
</dbReference>
<dbReference type="PROSITE" id="PS00086">
    <property type="entry name" value="CYTOCHROME_P450"/>
    <property type="match status" value="1"/>
</dbReference>
<proteinExistence type="inferred from homology"/>
<comment type="similarity">
    <text evidence="6">Belongs to the cytochrome P450 family.</text>
</comment>
<dbReference type="SUPFAM" id="SSF48264">
    <property type="entry name" value="Cytochrome P450"/>
    <property type="match status" value="1"/>
</dbReference>
<evidence type="ECO:0000256" key="2">
    <source>
        <dbReference type="ARBA" id="ARBA00022723"/>
    </source>
</evidence>
<name>A0AA38XJ43_9EURO</name>
<gene>
    <name evidence="8" type="ORF">H2200_002576</name>
</gene>
<dbReference type="InterPro" id="IPR001128">
    <property type="entry name" value="Cyt_P450"/>
</dbReference>
<feature type="transmembrane region" description="Helical" evidence="7">
    <location>
        <begin position="6"/>
        <end position="24"/>
    </location>
</feature>
<reference evidence="8" key="1">
    <citation type="submission" date="2022-10" db="EMBL/GenBank/DDBJ databases">
        <title>Culturing micro-colonial fungi from biological soil crusts in the Mojave desert and describing Neophaeococcomyces mojavensis, and introducing the new genera and species Taxawa tesnikishii.</title>
        <authorList>
            <person name="Kurbessoian T."/>
            <person name="Stajich J.E."/>
        </authorList>
    </citation>
    <scope>NUCLEOTIDE SEQUENCE</scope>
    <source>
        <strain evidence="8">TK_41</strain>
    </source>
</reference>
<keyword evidence="7" id="KW-0472">Membrane</keyword>
<dbReference type="InterPro" id="IPR002401">
    <property type="entry name" value="Cyt_P450_E_grp-I"/>
</dbReference>
<evidence type="ECO:0000256" key="5">
    <source>
        <dbReference type="PIRSR" id="PIRSR602401-1"/>
    </source>
</evidence>
<keyword evidence="5 6" id="KW-0349">Heme</keyword>
<protein>
    <recommendedName>
        <fullName evidence="10">Cytochrome P450</fullName>
    </recommendedName>
</protein>
<evidence type="ECO:0000256" key="6">
    <source>
        <dbReference type="RuleBase" id="RU000461"/>
    </source>
</evidence>
<dbReference type="GO" id="GO:0004497">
    <property type="term" value="F:monooxygenase activity"/>
    <property type="evidence" value="ECO:0007669"/>
    <property type="project" value="UniProtKB-KW"/>
</dbReference>
<keyword evidence="9" id="KW-1185">Reference proteome</keyword>
<dbReference type="EMBL" id="JAPDRK010000003">
    <property type="protein sequence ID" value="KAJ9614440.1"/>
    <property type="molecule type" value="Genomic_DNA"/>
</dbReference>
<dbReference type="AlphaFoldDB" id="A0AA38XJ43"/>
<evidence type="ECO:0000256" key="1">
    <source>
        <dbReference type="ARBA" id="ARBA00001971"/>
    </source>
</evidence>
<accession>A0AA38XJ43</accession>
<evidence type="ECO:0008006" key="10">
    <source>
        <dbReference type="Google" id="ProtNLM"/>
    </source>
</evidence>
<dbReference type="Pfam" id="PF00067">
    <property type="entry name" value="p450"/>
    <property type="match status" value="1"/>
</dbReference>
<dbReference type="Gene3D" id="1.10.630.10">
    <property type="entry name" value="Cytochrome P450"/>
    <property type="match status" value="1"/>
</dbReference>
<evidence type="ECO:0000256" key="7">
    <source>
        <dbReference type="SAM" id="Phobius"/>
    </source>
</evidence>
<dbReference type="InterPro" id="IPR036396">
    <property type="entry name" value="Cyt_P450_sf"/>
</dbReference>
<evidence type="ECO:0000313" key="9">
    <source>
        <dbReference type="Proteomes" id="UP001172673"/>
    </source>
</evidence>
<dbReference type="GO" id="GO:0005506">
    <property type="term" value="F:iron ion binding"/>
    <property type="evidence" value="ECO:0007669"/>
    <property type="project" value="InterPro"/>
</dbReference>
<keyword evidence="2 5" id="KW-0479">Metal-binding</keyword>
<sequence length="518" mass="57874">MLSPALLATLVGFGLAVYILGSYFRDPKRLRRFPAPSFAAFSPLWSMWYSWNGTQYKAIYAAHSRLGPIVRIAPHHISFTSPAAFRDIYGHGTSLVKDDFYAHIADGNPSMAQATDKSIHAAKRRNLAHVFSAKEITAVEPRVMKSVANLCSALRLKAAGGYIGPGDNYRVFNGIFDLRPWLNMLSYDAISSVFFTNEYGFLQTGNDICSSMDEAGHKKSVNAMDTFHSASIFNVTLAQLPSSLYKLGRRVLWFVHGNAQGADFAGMSRAQVHHRLKNVSEQPDLFSRLPTEPTEKRPVPMSVEEIIAECATMLDAGNDTTQTSLTNCIYQLAQNPEKQLKLYWNLAAAVTEEHKQTGILPSTILQHVPYLRAVLEESWRCRPPIARGLPRRTTGEATIIAGHSIPAGVTVSAPIYALHRNNELFRRADDFIPERWMPEEKFGKDELEAKNLKEYCIPFSMGPRACIGKNLAYMEVSIVVAALVLNFEWELADGFVMDTIERFNCNPKELLVRARPRG</sequence>
<dbReference type="PRINTS" id="PR00463">
    <property type="entry name" value="EP450I"/>
</dbReference>
<keyword evidence="3 6" id="KW-0560">Oxidoreductase</keyword>
<keyword evidence="6" id="KW-0503">Monooxygenase</keyword>
<comment type="caution">
    <text evidence="8">The sequence shown here is derived from an EMBL/GenBank/DDBJ whole genome shotgun (WGS) entry which is preliminary data.</text>
</comment>
<dbReference type="InterPro" id="IPR017972">
    <property type="entry name" value="Cyt_P450_CS"/>
</dbReference>
<evidence type="ECO:0000256" key="3">
    <source>
        <dbReference type="ARBA" id="ARBA00023002"/>
    </source>
</evidence>
<dbReference type="GO" id="GO:0016705">
    <property type="term" value="F:oxidoreductase activity, acting on paired donors, with incorporation or reduction of molecular oxygen"/>
    <property type="evidence" value="ECO:0007669"/>
    <property type="project" value="InterPro"/>
</dbReference>
<keyword evidence="4 5" id="KW-0408">Iron</keyword>
<comment type="cofactor">
    <cofactor evidence="1 5">
        <name>heme</name>
        <dbReference type="ChEBI" id="CHEBI:30413"/>
    </cofactor>
</comment>
<dbReference type="PRINTS" id="PR00385">
    <property type="entry name" value="P450"/>
</dbReference>